<proteinExistence type="predicted"/>
<name>A0A6M1SP59_9HYPH</name>
<feature type="transmembrane region" description="Helical" evidence="1">
    <location>
        <begin position="42"/>
        <end position="66"/>
    </location>
</feature>
<keyword evidence="1" id="KW-1133">Transmembrane helix</keyword>
<gene>
    <name evidence="2" type="ORF">G5575_15745</name>
</gene>
<accession>A0A6M1SP59</accession>
<evidence type="ECO:0000313" key="2">
    <source>
        <dbReference type="EMBL" id="NGP18910.1"/>
    </source>
</evidence>
<dbReference type="EMBL" id="JAALFG010000004">
    <property type="protein sequence ID" value="NGP18910.1"/>
    <property type="molecule type" value="Genomic_DNA"/>
</dbReference>
<organism evidence="2 3">
    <name type="scientific">Devosia aurantiaca</name>
    <dbReference type="NCBI Taxonomy" id="2714858"/>
    <lineage>
        <taxon>Bacteria</taxon>
        <taxon>Pseudomonadati</taxon>
        <taxon>Pseudomonadota</taxon>
        <taxon>Alphaproteobacteria</taxon>
        <taxon>Hyphomicrobiales</taxon>
        <taxon>Devosiaceae</taxon>
        <taxon>Devosia</taxon>
    </lineage>
</organism>
<sequence>MTIIIYLGVAAAGLGLMAAAFWLKASYAGSVDEKMEWVSLAALYSAIAGVTAVGTAMIVAMPFILFQLVR</sequence>
<keyword evidence="3" id="KW-1185">Reference proteome</keyword>
<evidence type="ECO:0000256" key="1">
    <source>
        <dbReference type="SAM" id="Phobius"/>
    </source>
</evidence>
<reference evidence="2 3" key="1">
    <citation type="submission" date="2020-02" db="EMBL/GenBank/DDBJ databases">
        <authorList>
            <person name="Khan S.A."/>
            <person name="Jeon C.O."/>
            <person name="Chun B.H."/>
        </authorList>
    </citation>
    <scope>NUCLEOTIDE SEQUENCE [LARGE SCALE GENOMIC DNA]</scope>
    <source>
        <strain evidence="2 3">H239</strain>
    </source>
</reference>
<evidence type="ECO:0000313" key="3">
    <source>
        <dbReference type="Proteomes" id="UP000474802"/>
    </source>
</evidence>
<keyword evidence="1" id="KW-0812">Transmembrane</keyword>
<comment type="caution">
    <text evidence="2">The sequence shown here is derived from an EMBL/GenBank/DDBJ whole genome shotgun (WGS) entry which is preliminary data.</text>
</comment>
<dbReference type="Proteomes" id="UP000474802">
    <property type="component" value="Unassembled WGS sequence"/>
</dbReference>
<reference evidence="2 3" key="2">
    <citation type="submission" date="2020-03" db="EMBL/GenBank/DDBJ databases">
        <title>Devosia chinhatensis sp. nov., isolated from a hexachlorocyclohexane (HCH) dump site in India.</title>
        <authorList>
            <person name="Kumar M."/>
            <person name="Lal R."/>
        </authorList>
    </citation>
    <scope>NUCLEOTIDE SEQUENCE [LARGE SCALE GENOMIC DNA]</scope>
    <source>
        <strain evidence="2 3">H239</strain>
    </source>
</reference>
<protein>
    <submittedName>
        <fullName evidence="2">Uncharacterized protein</fullName>
    </submittedName>
</protein>
<dbReference type="RefSeq" id="WP_164535171.1">
    <property type="nucleotide sequence ID" value="NZ_JAALFG010000004.1"/>
</dbReference>
<keyword evidence="1" id="KW-0472">Membrane</keyword>
<dbReference type="AlphaFoldDB" id="A0A6M1SP59"/>